<dbReference type="InterPro" id="IPR036866">
    <property type="entry name" value="RibonucZ/Hydroxyglut_hydro"/>
</dbReference>
<keyword evidence="2" id="KW-0378">Hydrolase</keyword>
<proteinExistence type="predicted"/>
<evidence type="ECO:0000259" key="1">
    <source>
        <dbReference type="SMART" id="SM00849"/>
    </source>
</evidence>
<dbReference type="PANTHER" id="PTHR30619:SF7">
    <property type="entry name" value="BETA-LACTAMASE DOMAIN PROTEIN"/>
    <property type="match status" value="1"/>
</dbReference>
<dbReference type="SUPFAM" id="SSF56281">
    <property type="entry name" value="Metallo-hydrolase/oxidoreductase"/>
    <property type="match status" value="1"/>
</dbReference>
<gene>
    <name evidence="2" type="ORF">AU468_02830</name>
</gene>
<dbReference type="InterPro" id="IPR052159">
    <property type="entry name" value="Competence_DNA_uptake"/>
</dbReference>
<dbReference type="EMBL" id="LPWH01000008">
    <property type="protein sequence ID" value="POR04703.1"/>
    <property type="molecule type" value="Genomic_DNA"/>
</dbReference>
<dbReference type="Pfam" id="PF00753">
    <property type="entry name" value="Lactamase_B"/>
    <property type="match status" value="1"/>
</dbReference>
<dbReference type="SMART" id="SM00849">
    <property type="entry name" value="Lactamase_B"/>
    <property type="match status" value="1"/>
</dbReference>
<dbReference type="Pfam" id="PF12836">
    <property type="entry name" value="HHH_3"/>
    <property type="match status" value="1"/>
</dbReference>
<name>A0A2S4JYX0_9SPIO</name>
<evidence type="ECO:0000313" key="3">
    <source>
        <dbReference type="Proteomes" id="UP000237350"/>
    </source>
</evidence>
<dbReference type="RefSeq" id="WP_103679415.1">
    <property type="nucleotide sequence ID" value="NZ_LPWH01000008.1"/>
</dbReference>
<accession>A0A2S4JYX0</accession>
<sequence>MKRPLQPALILVVVLGLFLAAAPATGLEPPLLEIHCIDVGQGEAVLLRTETAAILVDAGIDGTVAAYLNDRGVQRLDLAVATHAHADHIGGFPAILEQFQVDRIWYNGQTHTTRTFERFLDALLESSAIYQEPLRGEQIRFGELIITVLHPERSAADYSGHLHDKNIVLRADFGNFSILITGDAEVHAEKDLLASGMPLAATVLQLGHHGSRTSSSKAFLKAVSPELVFYQAGRENRYGHPHGEVLLRVHRYLQARLYGTDTGGTLVITSDGSSWEISTSRTAGETARPLCIDLNSATIAELSRLIHVSETRARQIMERRPFRSREDLLDIPGIGPERLQEIEEQGLICPLPGTE</sequence>
<dbReference type="AlphaFoldDB" id="A0A2S4JYX0"/>
<comment type="caution">
    <text evidence="2">The sequence shown here is derived from an EMBL/GenBank/DDBJ whole genome shotgun (WGS) entry which is preliminary data.</text>
</comment>
<dbReference type="PANTHER" id="PTHR30619">
    <property type="entry name" value="DNA INTERNALIZATION/COMPETENCE PROTEIN COMEC/REC2"/>
    <property type="match status" value="1"/>
</dbReference>
<dbReference type="InterPro" id="IPR035681">
    <property type="entry name" value="ComA-like_MBL"/>
</dbReference>
<organism evidence="2 3">
    <name type="scientific">Alkalispirochaeta sphaeroplastigenens</name>
    <dbReference type="NCBI Taxonomy" id="1187066"/>
    <lineage>
        <taxon>Bacteria</taxon>
        <taxon>Pseudomonadati</taxon>
        <taxon>Spirochaetota</taxon>
        <taxon>Spirochaetia</taxon>
        <taxon>Spirochaetales</taxon>
        <taxon>Spirochaetaceae</taxon>
        <taxon>Alkalispirochaeta</taxon>
    </lineage>
</organism>
<dbReference type="Gene3D" id="3.60.15.10">
    <property type="entry name" value="Ribonuclease Z/Hydroxyacylglutathione hydrolase-like"/>
    <property type="match status" value="1"/>
</dbReference>
<dbReference type="Gene3D" id="1.10.150.320">
    <property type="entry name" value="Photosystem II 12 kDa extrinsic protein"/>
    <property type="match status" value="1"/>
</dbReference>
<feature type="domain" description="Metallo-beta-lactamase" evidence="1">
    <location>
        <begin position="41"/>
        <end position="234"/>
    </location>
</feature>
<dbReference type="InterPro" id="IPR001279">
    <property type="entry name" value="Metallo-B-lactamas"/>
</dbReference>
<reference evidence="3" key="1">
    <citation type="submission" date="2015-12" db="EMBL/GenBank/DDBJ databases">
        <authorList>
            <person name="Lodha T.D."/>
            <person name="Chintalapati S."/>
            <person name="Chintalapati V.R."/>
            <person name="Sravanthi T."/>
        </authorList>
    </citation>
    <scope>NUCLEOTIDE SEQUENCE [LARGE SCALE GENOMIC DNA]</scope>
    <source>
        <strain evidence="3">JC133</strain>
    </source>
</reference>
<protein>
    <submittedName>
        <fullName evidence="2">Hydrolase</fullName>
    </submittedName>
</protein>
<dbReference type="CDD" id="cd07731">
    <property type="entry name" value="ComA-like_MBL-fold"/>
    <property type="match status" value="1"/>
</dbReference>
<dbReference type="GO" id="GO:0016787">
    <property type="term" value="F:hydrolase activity"/>
    <property type="evidence" value="ECO:0007669"/>
    <property type="project" value="UniProtKB-KW"/>
</dbReference>
<keyword evidence="3" id="KW-1185">Reference proteome</keyword>
<evidence type="ECO:0000313" key="2">
    <source>
        <dbReference type="EMBL" id="POR04703.1"/>
    </source>
</evidence>
<dbReference type="Proteomes" id="UP000237350">
    <property type="component" value="Unassembled WGS sequence"/>
</dbReference>
<dbReference type="SUPFAM" id="SSF81585">
    <property type="entry name" value="PsbU/PolX domain-like"/>
    <property type="match status" value="1"/>
</dbReference>
<dbReference type="OrthoDB" id="9761531at2"/>